<proteinExistence type="predicted"/>
<comment type="caution">
    <text evidence="1">The sequence shown here is derived from an EMBL/GenBank/DDBJ whole genome shotgun (WGS) entry which is preliminary data.</text>
</comment>
<keyword evidence="2" id="KW-1185">Reference proteome</keyword>
<organism evidence="1 2">
    <name type="scientific">Pararhodobacter zhoushanensis</name>
    <dbReference type="NCBI Taxonomy" id="2479545"/>
    <lineage>
        <taxon>Bacteria</taxon>
        <taxon>Pseudomonadati</taxon>
        <taxon>Pseudomonadota</taxon>
        <taxon>Alphaproteobacteria</taxon>
        <taxon>Rhodobacterales</taxon>
        <taxon>Paracoccaceae</taxon>
        <taxon>Pararhodobacter</taxon>
    </lineage>
</organism>
<reference evidence="1 2" key="1">
    <citation type="submission" date="2022-10" db="EMBL/GenBank/DDBJ databases">
        <title>Pararhodobacter sp. nov., isolated from marine algae.</title>
        <authorList>
            <person name="Choi B.J."/>
            <person name="Kim J.M."/>
            <person name="Lee J.K."/>
            <person name="Choi D.G."/>
            <person name="Jeon C.O."/>
        </authorList>
    </citation>
    <scope>NUCLEOTIDE SEQUENCE [LARGE SCALE GENOMIC DNA]</scope>
    <source>
        <strain evidence="1 2">ZQ420</strain>
    </source>
</reference>
<sequence length="58" mass="6750">MFGIMNSIIRVATRSDAPSQPYQPLIHPADWRDRDAIERSSRLRTERRDPLLTAITRT</sequence>
<name>A0ABT3GTP8_9RHOB</name>
<gene>
    <name evidence="1" type="ORF">OKW52_01080</name>
</gene>
<evidence type="ECO:0000313" key="1">
    <source>
        <dbReference type="EMBL" id="MCW1930898.1"/>
    </source>
</evidence>
<accession>A0ABT3GTP8</accession>
<dbReference type="EMBL" id="JAPDFL010000001">
    <property type="protein sequence ID" value="MCW1930898.1"/>
    <property type="molecule type" value="Genomic_DNA"/>
</dbReference>
<evidence type="ECO:0000313" key="2">
    <source>
        <dbReference type="Proteomes" id="UP001208938"/>
    </source>
</evidence>
<dbReference type="RefSeq" id="WP_264504066.1">
    <property type="nucleotide sequence ID" value="NZ_JAPDFL010000001.1"/>
</dbReference>
<dbReference type="Proteomes" id="UP001208938">
    <property type="component" value="Unassembled WGS sequence"/>
</dbReference>
<protein>
    <submittedName>
        <fullName evidence="1">Uncharacterized protein</fullName>
    </submittedName>
</protein>